<dbReference type="EMBL" id="CP081303">
    <property type="protein sequence ID" value="QZE13904.1"/>
    <property type="molecule type" value="Genomic_DNA"/>
</dbReference>
<protein>
    <submittedName>
        <fullName evidence="1">MFS transporter</fullName>
    </submittedName>
</protein>
<organism evidence="1 2">
    <name type="scientific">Halosquirtibacter laminarini</name>
    <dbReference type="NCBI Taxonomy" id="3374600"/>
    <lineage>
        <taxon>Bacteria</taxon>
        <taxon>Pseudomonadati</taxon>
        <taxon>Bacteroidota</taxon>
        <taxon>Bacteroidia</taxon>
        <taxon>Marinilabiliales</taxon>
        <taxon>Prolixibacteraceae</taxon>
        <taxon>Halosquirtibacter</taxon>
    </lineage>
</organism>
<dbReference type="Proteomes" id="UP000826212">
    <property type="component" value="Chromosome"/>
</dbReference>
<evidence type="ECO:0000313" key="2">
    <source>
        <dbReference type="Proteomes" id="UP000826212"/>
    </source>
</evidence>
<accession>A0AC61NED3</accession>
<keyword evidence="2" id="KW-1185">Reference proteome</keyword>
<sequence length="421" mass="46445">MNMSQNKKHPLSWVPSTYFAMGLPFIVINQTAALMYKDLGMGDAEITKWTSLIILPWSLKFLISPLLEMAKSKRIFVVLTQLLTAVMFYMVASTLGLDSFFAVTLSLLAVVGLSGATHDIAADGLYIESLTSSQQAEYIGWQGAFYNIAKIVSSGGFVYLAGELGKSMGVVKGWAVVMAILGVLMMLLALYHIKALPSGVNTQKRNAKEGFIILWDVIKTFFSKKNILYYIVFIILYRFAEGFAIKMAPLFLKASREVGGLGLSTSQIGTIYGTLGAAAFVVGSLLAGKYISKKGLKKTLFQLVLIFNIPFAVYFLLAYYQPENLAVISLAVIFEYFGYGFGFVGLTLFMMQQIAPGKYKMAHYAFATSIMNLGVMIPSYLSGELSDLLGYKLFFGWVVLATIPSILITKFVPFTYNEEEI</sequence>
<name>A0AC61NED3_9BACT</name>
<proteinExistence type="predicted"/>
<evidence type="ECO:0000313" key="1">
    <source>
        <dbReference type="EMBL" id="QZE13904.1"/>
    </source>
</evidence>
<reference evidence="1" key="1">
    <citation type="submission" date="2021-08" db="EMBL/GenBank/DDBJ databases">
        <title>Novel anaerobic bacterium isolated from sea squirt in East Sea, Republic of Korea.</title>
        <authorList>
            <person name="Nguyen T.H."/>
            <person name="Li Z."/>
            <person name="Lee Y.-J."/>
            <person name="Ko J."/>
            <person name="Kim S.-G."/>
        </authorList>
    </citation>
    <scope>NUCLEOTIDE SEQUENCE</scope>
    <source>
        <strain evidence="1">KCTC 25031</strain>
    </source>
</reference>
<gene>
    <name evidence="1" type="ORF">K4L44_15350</name>
</gene>